<feature type="non-terminal residue" evidence="1">
    <location>
        <position position="58"/>
    </location>
</feature>
<reference evidence="1" key="1">
    <citation type="journal article" date="2015" name="Nature">
        <title>Complex archaea that bridge the gap between prokaryotes and eukaryotes.</title>
        <authorList>
            <person name="Spang A."/>
            <person name="Saw J.H."/>
            <person name="Jorgensen S.L."/>
            <person name="Zaremba-Niedzwiedzka K."/>
            <person name="Martijn J."/>
            <person name="Lind A.E."/>
            <person name="van Eijk R."/>
            <person name="Schleper C."/>
            <person name="Guy L."/>
            <person name="Ettema T.J."/>
        </authorList>
    </citation>
    <scope>NUCLEOTIDE SEQUENCE</scope>
</reference>
<proteinExistence type="predicted"/>
<gene>
    <name evidence="1" type="ORF">LCGC14_2842370</name>
</gene>
<name>A0A0F8YXJ8_9ZZZZ</name>
<evidence type="ECO:0000313" key="1">
    <source>
        <dbReference type="EMBL" id="KKK78560.1"/>
    </source>
</evidence>
<dbReference type="AlphaFoldDB" id="A0A0F8YXJ8"/>
<dbReference type="EMBL" id="LAZR01054439">
    <property type="protein sequence ID" value="KKK78560.1"/>
    <property type="molecule type" value="Genomic_DNA"/>
</dbReference>
<accession>A0A0F8YXJ8</accession>
<comment type="caution">
    <text evidence="1">The sequence shown here is derived from an EMBL/GenBank/DDBJ whole genome shotgun (WGS) entry which is preliminary data.</text>
</comment>
<sequence length="58" mass="7204">MNKEINYIKILKKIIELDERMQSSRHNIVMNYIHGFKRGIYNQHEKNFNTTLKERRRL</sequence>
<protein>
    <submittedName>
        <fullName evidence="1">Uncharacterized protein</fullName>
    </submittedName>
</protein>
<organism evidence="1">
    <name type="scientific">marine sediment metagenome</name>
    <dbReference type="NCBI Taxonomy" id="412755"/>
    <lineage>
        <taxon>unclassified sequences</taxon>
        <taxon>metagenomes</taxon>
        <taxon>ecological metagenomes</taxon>
    </lineage>
</organism>